<feature type="region of interest" description="Disordered" evidence="1">
    <location>
        <begin position="37"/>
        <end position="58"/>
    </location>
</feature>
<reference evidence="2 3" key="1">
    <citation type="submission" date="2024-05" db="EMBL/GenBank/DDBJ databases">
        <title>Sphingomonas sp. HF-S3 16S ribosomal RNA gene Genome sequencing and assembly.</title>
        <authorList>
            <person name="Lee H."/>
        </authorList>
    </citation>
    <scope>NUCLEOTIDE SEQUENCE [LARGE SCALE GENOMIC DNA]</scope>
    <source>
        <strain evidence="2 3">HF-S3</strain>
    </source>
</reference>
<keyword evidence="3" id="KW-1185">Reference proteome</keyword>
<feature type="region of interest" description="Disordered" evidence="1">
    <location>
        <begin position="281"/>
        <end position="306"/>
    </location>
</feature>
<dbReference type="EMBL" id="JBDIZK010000003">
    <property type="protein sequence ID" value="MEN3746936.1"/>
    <property type="molecule type" value="Genomic_DNA"/>
</dbReference>
<accession>A0ABV0B8M5</accession>
<dbReference type="Proteomes" id="UP001427805">
    <property type="component" value="Unassembled WGS sequence"/>
</dbReference>
<evidence type="ECO:0000313" key="2">
    <source>
        <dbReference type="EMBL" id="MEN3746936.1"/>
    </source>
</evidence>
<protein>
    <recommendedName>
        <fullName evidence="4">Intradiol ring-cleavage dioxygenases domain-containing protein</fullName>
    </recommendedName>
</protein>
<sequence length="306" mass="31734">MQEPSLRTSRLAIASGLAAAIVLGGGGFLLGRAASDPPKNAHVPMPAPGPTMSPSPAPAAPAVLGRADLIDLARLASDPGEQATAQLARATGRRFEIRLPFGCDGPDAEASAAPMRWQFDAERSTLRIQAAPVTWTMADWRDEAGPQDDAVVEGFWISRAWTASDACPVAAARATDGRTGAASGETLALGQVFVGDGPRRARRDGQPYRITQRISEGQMDGSQGFHLRLTGRIAALPGAPAPVHCHQPGGPDQRPICLVGTVFDQVAIENAATGQVIATWDGVPGDASIRDGPTAGTRPAPPDPGR</sequence>
<dbReference type="RefSeq" id="WP_346245927.1">
    <property type="nucleotide sequence ID" value="NZ_JBDIZK010000003.1"/>
</dbReference>
<comment type="caution">
    <text evidence="2">The sequence shown here is derived from an EMBL/GenBank/DDBJ whole genome shotgun (WGS) entry which is preliminary data.</text>
</comment>
<organism evidence="2 3">
    <name type="scientific">Sphingomonas rustica</name>
    <dbReference type="NCBI Taxonomy" id="3103142"/>
    <lineage>
        <taxon>Bacteria</taxon>
        <taxon>Pseudomonadati</taxon>
        <taxon>Pseudomonadota</taxon>
        <taxon>Alphaproteobacteria</taxon>
        <taxon>Sphingomonadales</taxon>
        <taxon>Sphingomonadaceae</taxon>
        <taxon>Sphingomonas</taxon>
    </lineage>
</organism>
<name>A0ABV0B8M5_9SPHN</name>
<evidence type="ECO:0000313" key="3">
    <source>
        <dbReference type="Proteomes" id="UP001427805"/>
    </source>
</evidence>
<evidence type="ECO:0008006" key="4">
    <source>
        <dbReference type="Google" id="ProtNLM"/>
    </source>
</evidence>
<evidence type="ECO:0000256" key="1">
    <source>
        <dbReference type="SAM" id="MobiDB-lite"/>
    </source>
</evidence>
<gene>
    <name evidence="2" type="ORF">TPR58_07140</name>
</gene>
<feature type="compositionally biased region" description="Pro residues" evidence="1">
    <location>
        <begin position="45"/>
        <end position="58"/>
    </location>
</feature>
<proteinExistence type="predicted"/>